<comment type="caution">
    <text evidence="2">The sequence shown here is derived from an EMBL/GenBank/DDBJ whole genome shotgun (WGS) entry which is preliminary data.</text>
</comment>
<evidence type="ECO:0008006" key="4">
    <source>
        <dbReference type="Google" id="ProtNLM"/>
    </source>
</evidence>
<sequence>MNKIALVVATVLTMSPLTLVMAKNVQAATVEERVKSTPSNQPEQSVQKTFTNLINAIEQNNYTNFISQGNPAFKEGLTKQIFTHVSEQLAPRLKKGYSSVFLTKLNQQGYQVYLWKLSFKDGSDDIVARLSLKDAKVAGFWLN</sequence>
<evidence type="ECO:0000313" key="3">
    <source>
        <dbReference type="Proteomes" id="UP000603457"/>
    </source>
</evidence>
<proteinExistence type="predicted"/>
<feature type="signal peptide" evidence="1">
    <location>
        <begin position="1"/>
        <end position="27"/>
    </location>
</feature>
<reference evidence="2 3" key="1">
    <citation type="journal article" date="2020" name="ISME J.">
        <title>Comparative genomics reveals insights into cyanobacterial evolution and habitat adaptation.</title>
        <authorList>
            <person name="Chen M.Y."/>
            <person name="Teng W.K."/>
            <person name="Zhao L."/>
            <person name="Hu C.X."/>
            <person name="Zhou Y.K."/>
            <person name="Han B.P."/>
            <person name="Song L.R."/>
            <person name="Shu W.S."/>
        </authorList>
    </citation>
    <scope>NUCLEOTIDE SEQUENCE [LARGE SCALE GENOMIC DNA]</scope>
    <source>
        <strain evidence="2 3">FACHB-130</strain>
    </source>
</reference>
<name>A0ABR8FVP9_9NOSO</name>
<keyword evidence="3" id="KW-1185">Reference proteome</keyword>
<evidence type="ECO:0000256" key="1">
    <source>
        <dbReference type="SAM" id="SignalP"/>
    </source>
</evidence>
<dbReference type="Proteomes" id="UP000603457">
    <property type="component" value="Unassembled WGS sequence"/>
</dbReference>
<evidence type="ECO:0000313" key="2">
    <source>
        <dbReference type="EMBL" id="MBD2595448.1"/>
    </source>
</evidence>
<keyword evidence="1" id="KW-0732">Signal</keyword>
<gene>
    <name evidence="2" type="ORF">H6G74_14065</name>
</gene>
<dbReference type="Gene3D" id="3.10.450.590">
    <property type="match status" value="1"/>
</dbReference>
<dbReference type="EMBL" id="JACJTB010000016">
    <property type="protein sequence ID" value="MBD2595448.1"/>
    <property type="molecule type" value="Genomic_DNA"/>
</dbReference>
<feature type="chain" id="PRO_5045440822" description="DUF3887 domain-containing protein" evidence="1">
    <location>
        <begin position="28"/>
        <end position="143"/>
    </location>
</feature>
<protein>
    <recommendedName>
        <fullName evidence="4">DUF3887 domain-containing protein</fullName>
    </recommendedName>
</protein>
<organism evidence="2 3">
    <name type="scientific">Nostoc spongiaeforme FACHB-130</name>
    <dbReference type="NCBI Taxonomy" id="1357510"/>
    <lineage>
        <taxon>Bacteria</taxon>
        <taxon>Bacillati</taxon>
        <taxon>Cyanobacteriota</taxon>
        <taxon>Cyanophyceae</taxon>
        <taxon>Nostocales</taxon>
        <taxon>Nostocaceae</taxon>
        <taxon>Nostoc</taxon>
    </lineage>
</organism>
<accession>A0ABR8FVP9</accession>